<comment type="similarity">
    <text evidence="2">Belongs to the PBP/GOBP family.</text>
</comment>
<keyword evidence="3" id="KW-0964">Secreted</keyword>
<evidence type="ECO:0000256" key="6">
    <source>
        <dbReference type="ARBA" id="ARBA00056866"/>
    </source>
</evidence>
<dbReference type="PANTHER" id="PTHR11857">
    <property type="entry name" value="ODORANT BINDING PROTEIN-RELATED"/>
    <property type="match status" value="1"/>
</dbReference>
<dbReference type="SUPFAM" id="SSF47565">
    <property type="entry name" value="Insect pheromone/odorant-binding proteins"/>
    <property type="match status" value="2"/>
</dbReference>
<evidence type="ECO:0000256" key="4">
    <source>
        <dbReference type="ARBA" id="ARBA00022729"/>
    </source>
</evidence>
<dbReference type="AlphaFoldDB" id="A0A6B7M0D9"/>
<keyword evidence="5" id="KW-0325">Glycoprotein</keyword>
<evidence type="ECO:0000256" key="5">
    <source>
        <dbReference type="ARBA" id="ARBA00023180"/>
    </source>
</evidence>
<keyword evidence="4" id="KW-0732">Signal</keyword>
<sequence length="235" mass="26255">MPEDVSTELTKVFRQCIKQSGVDRDVLVMSKKGEFADDKRLKEYYFCVAKLWGVMNEAGDILPDVLTKKTQEIYRDEALTKKLAGLCGVRKDQPLETAFQMAQCYYKNAPGDLKIMQSGVLSDEQKATIRANIRECSEETNAIKDVVQQARQGNFADNQSLKEYLLCIAKKNQAQDANGKLNVATIREKLGTVLGAKDADEIAEKCAKERATPSDTAFEAFKCFYDNAPEVAPVF</sequence>
<organism evidence="7">
    <name type="scientific">Cylas formicarius</name>
    <name type="common">Sweet potato weevil</name>
    <name type="synonym">Attelabus formicarius</name>
    <dbReference type="NCBI Taxonomy" id="197179"/>
    <lineage>
        <taxon>Eukaryota</taxon>
        <taxon>Metazoa</taxon>
        <taxon>Ecdysozoa</taxon>
        <taxon>Arthropoda</taxon>
        <taxon>Hexapoda</taxon>
        <taxon>Insecta</taxon>
        <taxon>Pterygota</taxon>
        <taxon>Neoptera</taxon>
        <taxon>Endopterygota</taxon>
        <taxon>Coleoptera</taxon>
        <taxon>Polyphaga</taxon>
        <taxon>Cucujiformia</taxon>
        <taxon>Brentidae</taxon>
        <taxon>Cyladinae</taxon>
        <taxon>Cylas</taxon>
    </lineage>
</organism>
<gene>
    <name evidence="7" type="primary">OBP10</name>
</gene>
<dbReference type="CDD" id="cd23992">
    <property type="entry name" value="PBP_GOBP"/>
    <property type="match status" value="2"/>
</dbReference>
<dbReference type="SMART" id="SM00708">
    <property type="entry name" value="PhBP"/>
    <property type="match status" value="2"/>
</dbReference>
<dbReference type="GO" id="GO:0007608">
    <property type="term" value="P:sensory perception of smell"/>
    <property type="evidence" value="ECO:0007669"/>
    <property type="project" value="TreeGrafter"/>
</dbReference>
<evidence type="ECO:0000256" key="2">
    <source>
        <dbReference type="ARBA" id="ARBA00008098"/>
    </source>
</evidence>
<evidence type="ECO:0000256" key="1">
    <source>
        <dbReference type="ARBA" id="ARBA00004613"/>
    </source>
</evidence>
<dbReference type="EMBL" id="MH716474">
    <property type="protein sequence ID" value="QFO46774.1"/>
    <property type="molecule type" value="mRNA"/>
</dbReference>
<dbReference type="GO" id="GO:0005615">
    <property type="term" value="C:extracellular space"/>
    <property type="evidence" value="ECO:0007669"/>
    <property type="project" value="TreeGrafter"/>
</dbReference>
<accession>A0A6B7M0D9</accession>
<name>A0A6B7M0D9_CYLFO</name>
<protein>
    <submittedName>
        <fullName evidence="7">Odorant binding protein</fullName>
    </submittedName>
</protein>
<evidence type="ECO:0000256" key="3">
    <source>
        <dbReference type="ARBA" id="ARBA00022525"/>
    </source>
</evidence>
<dbReference type="InterPro" id="IPR036728">
    <property type="entry name" value="PBP_GOBP_sf"/>
</dbReference>
<dbReference type="Pfam" id="PF01395">
    <property type="entry name" value="PBP_GOBP"/>
    <property type="match status" value="2"/>
</dbReference>
<dbReference type="PANTHER" id="PTHR11857:SF43">
    <property type="entry name" value="GEO07291P1-RELATED"/>
    <property type="match status" value="1"/>
</dbReference>
<comment type="subcellular location">
    <subcellularLocation>
        <location evidence="1">Secreted</location>
    </subcellularLocation>
</comment>
<dbReference type="InterPro" id="IPR006170">
    <property type="entry name" value="PBP/GOBP"/>
</dbReference>
<dbReference type="GO" id="GO:0005549">
    <property type="term" value="F:odorant binding"/>
    <property type="evidence" value="ECO:0007669"/>
    <property type="project" value="InterPro"/>
</dbReference>
<evidence type="ECO:0000313" key="7">
    <source>
        <dbReference type="EMBL" id="QFO46774.1"/>
    </source>
</evidence>
<proteinExistence type="evidence at transcript level"/>
<comment type="function">
    <text evidence="6">May be a carrier protein for lipids.</text>
</comment>
<reference evidence="7" key="1">
    <citation type="submission" date="2018-08" db="EMBL/GenBank/DDBJ databases">
        <title>Functional characterizations of odorant binding protein from Cylas formicarius (Fabricius).</title>
        <authorList>
            <person name="Hua J."/>
            <person name="Chen T."/>
            <person name="Huang Y."/>
            <person name="Li Y."/>
            <person name="Wu C."/>
            <person name="Li H."/>
            <person name="Chen K."/>
            <person name="Li Z."/>
            <person name="Ma D."/>
        </authorList>
    </citation>
    <scope>NUCLEOTIDE SEQUENCE</scope>
</reference>
<dbReference type="Gene3D" id="1.10.238.20">
    <property type="entry name" value="Pheromone/general odorant binding protein domain"/>
    <property type="match status" value="2"/>
</dbReference>
<dbReference type="FunFam" id="1.10.238.20:FF:000001">
    <property type="entry name" value="General odorant-binding protein lush"/>
    <property type="match status" value="1"/>
</dbReference>